<dbReference type="Proteomes" id="UP001331515">
    <property type="component" value="Unassembled WGS sequence"/>
</dbReference>
<name>A0AAN8HQ12_CHAGU</name>
<evidence type="ECO:0000259" key="1">
    <source>
        <dbReference type="Pfam" id="PF18717"/>
    </source>
</evidence>
<comment type="caution">
    <text evidence="2">The sequence shown here is derived from an EMBL/GenBank/DDBJ whole genome shotgun (WGS) entry which is preliminary data.</text>
</comment>
<dbReference type="AlphaFoldDB" id="A0AAN8HQ12"/>
<dbReference type="InterPro" id="IPR040648">
    <property type="entry name" value="HMGXB3_CxC4"/>
</dbReference>
<sequence length="199" mass="22661">MCKECNGPLSDPVLITAKSRILTTTGVVEGISTYRKKCLNCSLMYRYQEWEDGLHNYDDHVILSLHLCLTIRNALQTHTAKGVFNMPVSETQRPSQDYDGHVDLKKFWDAVAVEMLSRGFIPYGKKNPFVVPLSYNNWAPWIGPQTRQSDLILNTEFEKIPTTTMSDDSEYLEVTEERLSDEIINLKVEEFGVPQVAGL</sequence>
<dbReference type="PANTHER" id="PTHR17609:SF3">
    <property type="entry name" value="SAP DOMAIN-CONTAINING PROTEIN"/>
    <property type="match status" value="1"/>
</dbReference>
<evidence type="ECO:0000313" key="3">
    <source>
        <dbReference type="Proteomes" id="UP001331515"/>
    </source>
</evidence>
<keyword evidence="3" id="KW-1185">Reference proteome</keyword>
<dbReference type="Pfam" id="PF18717">
    <property type="entry name" value="CxC4"/>
    <property type="match status" value="1"/>
</dbReference>
<organism evidence="2 3">
    <name type="scientific">Champsocephalus gunnari</name>
    <name type="common">Mackerel icefish</name>
    <dbReference type="NCBI Taxonomy" id="52237"/>
    <lineage>
        <taxon>Eukaryota</taxon>
        <taxon>Metazoa</taxon>
        <taxon>Chordata</taxon>
        <taxon>Craniata</taxon>
        <taxon>Vertebrata</taxon>
        <taxon>Euteleostomi</taxon>
        <taxon>Actinopterygii</taxon>
        <taxon>Neopterygii</taxon>
        <taxon>Teleostei</taxon>
        <taxon>Neoteleostei</taxon>
        <taxon>Acanthomorphata</taxon>
        <taxon>Eupercaria</taxon>
        <taxon>Perciformes</taxon>
        <taxon>Notothenioidei</taxon>
        <taxon>Channichthyidae</taxon>
        <taxon>Champsocephalus</taxon>
    </lineage>
</organism>
<dbReference type="EMBL" id="JAURVH010001521">
    <property type="protein sequence ID" value="KAK5923377.1"/>
    <property type="molecule type" value="Genomic_DNA"/>
</dbReference>
<protein>
    <recommendedName>
        <fullName evidence="1">HMG domain-containing protein</fullName>
    </recommendedName>
</protein>
<accession>A0AAN8HQ12</accession>
<feature type="domain" description="HMG" evidence="1">
    <location>
        <begin position="2"/>
        <end position="80"/>
    </location>
</feature>
<proteinExistence type="predicted"/>
<evidence type="ECO:0000313" key="2">
    <source>
        <dbReference type="EMBL" id="KAK5923377.1"/>
    </source>
</evidence>
<dbReference type="PANTHER" id="PTHR17609">
    <property type="entry name" value="HMG DOMAIN-CONTAINING PROTEIN 3"/>
    <property type="match status" value="1"/>
</dbReference>
<gene>
    <name evidence="2" type="ORF">CgunFtcFv8_000355</name>
</gene>
<reference evidence="2 3" key="1">
    <citation type="journal article" date="2023" name="Mol. Biol. Evol.">
        <title>Genomics of Secondarily Temperate Adaptation in the Only Non-Antarctic Icefish.</title>
        <authorList>
            <person name="Rivera-Colon A.G."/>
            <person name="Rayamajhi N."/>
            <person name="Minhas B.F."/>
            <person name="Madrigal G."/>
            <person name="Bilyk K.T."/>
            <person name="Yoon V."/>
            <person name="Hune M."/>
            <person name="Gregory S."/>
            <person name="Cheng C.H.C."/>
            <person name="Catchen J.M."/>
        </authorList>
    </citation>
    <scope>NUCLEOTIDE SEQUENCE [LARGE SCALE GENOMIC DNA]</scope>
    <source>
        <tissue evidence="2">White muscle</tissue>
    </source>
</reference>
<dbReference type="InterPro" id="IPR039598">
    <property type="entry name" value="HMGXB3"/>
</dbReference>